<feature type="chain" id="PRO_5035313889" evidence="1">
    <location>
        <begin position="23"/>
        <end position="448"/>
    </location>
</feature>
<protein>
    <submittedName>
        <fullName evidence="2">Uncharacterized protein</fullName>
    </submittedName>
</protein>
<organism evidence="2 3">
    <name type="scientific">Candidatus Desulfacyla euxinica</name>
    <dbReference type="NCBI Taxonomy" id="2841693"/>
    <lineage>
        <taxon>Bacteria</taxon>
        <taxon>Deltaproteobacteria</taxon>
        <taxon>Candidatus Desulfacyla</taxon>
    </lineage>
</organism>
<dbReference type="EMBL" id="JACNJD010000358">
    <property type="protein sequence ID" value="MBC8179200.1"/>
    <property type="molecule type" value="Genomic_DNA"/>
</dbReference>
<gene>
    <name evidence="2" type="ORF">H8E19_17500</name>
</gene>
<evidence type="ECO:0000313" key="3">
    <source>
        <dbReference type="Proteomes" id="UP000650524"/>
    </source>
</evidence>
<accession>A0A8J6N5A4</accession>
<proteinExistence type="predicted"/>
<feature type="signal peptide" evidence="1">
    <location>
        <begin position="1"/>
        <end position="22"/>
    </location>
</feature>
<name>A0A8J6N5A4_9DELT</name>
<evidence type="ECO:0000313" key="2">
    <source>
        <dbReference type="EMBL" id="MBC8179200.1"/>
    </source>
</evidence>
<reference evidence="2 3" key="1">
    <citation type="submission" date="2020-08" db="EMBL/GenBank/DDBJ databases">
        <title>Bridging the membrane lipid divide: bacteria of the FCB group superphylum have the potential to synthesize archaeal ether lipids.</title>
        <authorList>
            <person name="Villanueva L."/>
            <person name="Von Meijenfeldt F.A.B."/>
            <person name="Westbye A.B."/>
            <person name="Yadav S."/>
            <person name="Hopmans E.C."/>
            <person name="Dutilh B.E."/>
            <person name="Sinninghe Damste J.S."/>
        </authorList>
    </citation>
    <scope>NUCLEOTIDE SEQUENCE [LARGE SCALE GENOMIC DNA]</scope>
    <source>
        <strain evidence="2">NIOZ-UU27</strain>
    </source>
</reference>
<dbReference type="Proteomes" id="UP000650524">
    <property type="component" value="Unassembled WGS sequence"/>
</dbReference>
<keyword evidence="1" id="KW-0732">Signal</keyword>
<dbReference type="AlphaFoldDB" id="A0A8J6N5A4"/>
<evidence type="ECO:0000256" key="1">
    <source>
        <dbReference type="SAM" id="SignalP"/>
    </source>
</evidence>
<sequence length="448" mass="50732">MKRLIRVTILLFFLVCGPASLATTNEDKALSINEGADSLAVSLTKKVATKYFDDEKRPVIKVAVFDFTDQNGDITVGSRYISNRIKLAFGTSPQFALLSVQKFEKSGSLVYAEKFEKNKPLRDRIVGEVKADVYVFGKIDTSGGASVACQADLWGIKPPYDDFSKIGSLKELKEQEKELKEEILSPLPWKGDLSSSGLDFFKHVLVRGATETSEIAERGNLGEVIFLSQPICDDLNLSWQVKADGMVYDVRQDLNIGALRSRTGQVMQSRVKSVQTLKELSYIIKAFGLVIKESGGDAYKLRSYIIPEKSDFYFVPYRPEGTGLRFMYLWAKRGRSKNPSPYETGKGWKLYVADQDFKNIMPVGTHTATATFEPIAESEYGTKKPRSEYVSRFKFSVRPGLNIYVINYVYRRDQPEIFVRRLEIEGSRDEQMKRLKKITEIYRVYGGE</sequence>
<comment type="caution">
    <text evidence="2">The sequence shown here is derived from an EMBL/GenBank/DDBJ whole genome shotgun (WGS) entry which is preliminary data.</text>
</comment>